<evidence type="ECO:0000256" key="9">
    <source>
        <dbReference type="SAM" id="SignalP"/>
    </source>
</evidence>
<evidence type="ECO:0000256" key="3">
    <source>
        <dbReference type="ARBA" id="ARBA00005933"/>
    </source>
</evidence>
<keyword evidence="6" id="KW-0934">Plastid</keyword>
<dbReference type="Gene3D" id="1.10.3460.10">
    <property type="entry name" value="Chlorophyll a/b binding protein domain"/>
    <property type="match status" value="1"/>
</dbReference>
<keyword evidence="8" id="KW-0148">Chlorophyll</keyword>
<accession>A0ABD3R8G6</accession>
<feature type="signal peptide" evidence="9">
    <location>
        <begin position="1"/>
        <end position="16"/>
    </location>
</feature>
<feature type="binding site" description="axial binding residue" evidence="8">
    <location>
        <position position="176"/>
    </location>
    <ligand>
        <name>chlorophyll b</name>
        <dbReference type="ChEBI" id="CHEBI:61721"/>
        <label>3</label>
    </ligand>
    <ligandPart>
        <name>Mg</name>
        <dbReference type="ChEBI" id="CHEBI:25107"/>
    </ligandPart>
</feature>
<dbReference type="Proteomes" id="UP001530377">
    <property type="component" value="Unassembled WGS sequence"/>
</dbReference>
<comment type="subcellular location">
    <subcellularLocation>
        <location evidence="2">Plastid</location>
        <location evidence="2">Chloroplast</location>
    </subcellularLocation>
</comment>
<dbReference type="InterPro" id="IPR022796">
    <property type="entry name" value="Chloroa_b-bind"/>
</dbReference>
<keyword evidence="5" id="KW-0602">Photosynthesis</keyword>
<feature type="binding site" evidence="8">
    <location>
        <position position="181"/>
    </location>
    <ligand>
        <name>chlorophyll a</name>
        <dbReference type="ChEBI" id="CHEBI:58416"/>
        <label>1</label>
    </ligand>
</feature>
<keyword evidence="7" id="KW-0437">Light-harvesting polypeptide</keyword>
<evidence type="ECO:0000256" key="2">
    <source>
        <dbReference type="ARBA" id="ARBA00004229"/>
    </source>
</evidence>
<keyword evidence="4" id="KW-0150">Chloroplast</keyword>
<evidence type="ECO:0000256" key="5">
    <source>
        <dbReference type="ARBA" id="ARBA00022531"/>
    </source>
</evidence>
<dbReference type="GO" id="GO:0030076">
    <property type="term" value="C:light-harvesting complex"/>
    <property type="evidence" value="ECO:0007669"/>
    <property type="project" value="UniProtKB-KW"/>
</dbReference>
<feature type="binding site" evidence="8">
    <location>
        <position position="193"/>
    </location>
    <ligand>
        <name>chlorophyll a</name>
        <dbReference type="ChEBI" id="CHEBI:58416"/>
        <label>1</label>
    </ligand>
</feature>
<sequence length="204" mass="21600">MMKLTVLAAVAGSAAAFVPSNLGAPTSVTSLDAKSKALPFLESPPNCEGYVGNVGFDPFRFSDFTPVDFLREAELKHGRIAMMAWLGYVSVDIGLRVLPVPEALEGLTAATAHDASVVQGGLSQMFLWFGLLEVIDGIAIQQMLEGSGRAPGDFGLDGGMLKGKSAAYIEDMKLKEITHCRLAMLAFSGVVTQSVLTQGPFPYV</sequence>
<keyword evidence="11" id="KW-1185">Reference proteome</keyword>
<proteinExistence type="inferred from homology"/>
<feature type="binding site" description="axial binding residue" evidence="8">
    <location>
        <position position="79"/>
    </location>
    <ligand>
        <name>chlorophyll b</name>
        <dbReference type="ChEBI" id="CHEBI:61721"/>
        <label>1</label>
    </ligand>
    <ligandPart>
        <name>Mg</name>
        <dbReference type="ChEBI" id="CHEBI:25107"/>
    </ligandPart>
</feature>
<feature type="binding site" description="axial binding residue" evidence="8">
    <location>
        <position position="133"/>
    </location>
    <ligand>
        <name>chlorophyll b</name>
        <dbReference type="ChEBI" id="CHEBI:61721"/>
        <label>1</label>
    </ligand>
    <ligandPart>
        <name>Mg</name>
        <dbReference type="ChEBI" id="CHEBI:25107"/>
    </ligandPart>
</feature>
<evidence type="ECO:0000256" key="1">
    <source>
        <dbReference type="ARBA" id="ARBA00004022"/>
    </source>
</evidence>
<evidence type="ECO:0000256" key="6">
    <source>
        <dbReference type="ARBA" id="ARBA00022640"/>
    </source>
</evidence>
<name>A0ABD3R8G6_9STRA</name>
<dbReference type="PANTHER" id="PTHR21649">
    <property type="entry name" value="CHLOROPHYLL A/B BINDING PROTEIN"/>
    <property type="match status" value="1"/>
</dbReference>
<comment type="function">
    <text evidence="1">The light-harvesting complex (LHC) functions as a light receptor, it captures and delivers excitation energy to photosystems with which it is closely associated. Energy is transferred from the carotenoid and chlorophyll C (or B) to chlorophyll A and the photosynthetic reaction centers where it is used to synthesize ATP and reducing power.</text>
</comment>
<feature type="binding site" description="axial binding residue" evidence="8">
    <location>
        <position position="144"/>
    </location>
    <ligand>
        <name>chlorophyll b</name>
        <dbReference type="ChEBI" id="CHEBI:61721"/>
        <label>1</label>
    </ligand>
    <ligandPart>
        <name>Mg</name>
        <dbReference type="ChEBI" id="CHEBI:25107"/>
    </ligandPart>
</feature>
<dbReference type="GO" id="GO:0009507">
    <property type="term" value="C:chloroplast"/>
    <property type="evidence" value="ECO:0007669"/>
    <property type="project" value="UniProtKB-SubCell"/>
</dbReference>
<reference evidence="10 11" key="1">
    <citation type="submission" date="2024-10" db="EMBL/GenBank/DDBJ databases">
        <title>Updated reference genomes for cyclostephanoid diatoms.</title>
        <authorList>
            <person name="Roberts W.R."/>
            <person name="Alverson A.J."/>
        </authorList>
    </citation>
    <scope>NUCLEOTIDE SEQUENCE [LARGE SCALE GENOMIC DNA]</scope>
    <source>
        <strain evidence="10 11">AJA228-03</strain>
    </source>
</reference>
<protein>
    <submittedName>
        <fullName evidence="10">Uncharacterized protein</fullName>
    </submittedName>
</protein>
<feature type="binding site" evidence="8">
    <location>
        <position position="77"/>
    </location>
    <ligand>
        <name>chlorophyll a</name>
        <dbReference type="ChEBI" id="CHEBI:58416"/>
        <label>1</label>
    </ligand>
</feature>
<feature type="binding site" evidence="8">
    <location>
        <position position="175"/>
    </location>
    <ligand>
        <name>chlorophyll a</name>
        <dbReference type="ChEBI" id="CHEBI:58416"/>
        <label>1</label>
    </ligand>
</feature>
<feature type="binding site" evidence="8">
    <location>
        <position position="74"/>
    </location>
    <ligand>
        <name>chlorophyll a</name>
        <dbReference type="ChEBI" id="CHEBI:58416"/>
        <label>1</label>
    </ligand>
</feature>
<feature type="chain" id="PRO_5044872501" evidence="9">
    <location>
        <begin position="17"/>
        <end position="204"/>
    </location>
</feature>
<gene>
    <name evidence="10" type="ORF">ACHAXA_001719</name>
</gene>
<dbReference type="AlphaFoldDB" id="A0ABD3R8G6"/>
<dbReference type="Pfam" id="PF00504">
    <property type="entry name" value="Chloroa_b-bind"/>
    <property type="match status" value="1"/>
</dbReference>
<keyword evidence="8" id="KW-0157">Chromophore</keyword>
<evidence type="ECO:0000313" key="10">
    <source>
        <dbReference type="EMBL" id="KAL3809057.1"/>
    </source>
</evidence>
<keyword evidence="9" id="KW-0732">Signal</keyword>
<dbReference type="SUPFAM" id="SSF103511">
    <property type="entry name" value="Chlorophyll a-b binding protein"/>
    <property type="match status" value="1"/>
</dbReference>
<evidence type="ECO:0000313" key="11">
    <source>
        <dbReference type="Proteomes" id="UP001530377"/>
    </source>
</evidence>
<evidence type="ECO:0000256" key="8">
    <source>
        <dbReference type="PIRSR" id="PIRSR601344-1"/>
    </source>
</evidence>
<dbReference type="EMBL" id="JALLPB020000446">
    <property type="protein sequence ID" value="KAL3809057.1"/>
    <property type="molecule type" value="Genomic_DNA"/>
</dbReference>
<comment type="similarity">
    <text evidence="3">Belongs to the fucoxanthin chlorophyll protein family.</text>
</comment>
<evidence type="ECO:0000256" key="4">
    <source>
        <dbReference type="ARBA" id="ARBA00022528"/>
    </source>
</evidence>
<feature type="binding site" evidence="8">
    <location>
        <position position="62"/>
    </location>
    <ligand>
        <name>chlorophyll a</name>
        <dbReference type="ChEBI" id="CHEBI:58416"/>
        <label>1</label>
    </ligand>
</feature>
<dbReference type="InterPro" id="IPR001344">
    <property type="entry name" value="Chloro_AB-bd_pln"/>
</dbReference>
<evidence type="ECO:0000256" key="7">
    <source>
        <dbReference type="ARBA" id="ARBA00023243"/>
    </source>
</evidence>
<organism evidence="10 11">
    <name type="scientific">Cyclostephanos tholiformis</name>
    <dbReference type="NCBI Taxonomy" id="382380"/>
    <lineage>
        <taxon>Eukaryota</taxon>
        <taxon>Sar</taxon>
        <taxon>Stramenopiles</taxon>
        <taxon>Ochrophyta</taxon>
        <taxon>Bacillariophyta</taxon>
        <taxon>Coscinodiscophyceae</taxon>
        <taxon>Thalassiosirophycidae</taxon>
        <taxon>Stephanodiscales</taxon>
        <taxon>Stephanodiscaceae</taxon>
        <taxon>Cyclostephanos</taxon>
    </lineage>
</organism>
<comment type="caution">
    <text evidence="10">The sequence shown here is derived from an EMBL/GenBank/DDBJ whole genome shotgun (WGS) entry which is preliminary data.</text>
</comment>
<dbReference type="GO" id="GO:0015979">
    <property type="term" value="P:photosynthesis"/>
    <property type="evidence" value="ECO:0007669"/>
    <property type="project" value="UniProtKB-KW"/>
</dbReference>